<reference evidence="2" key="1">
    <citation type="submission" date="2010-12" db="EMBL/GenBank/DDBJ databases">
        <title>The genome sequence of Filifactor alocis strain ATCC 35896.</title>
        <authorList>
            <consortium name="The Broad Institute Genome Sequencing Platform"/>
            <person name="Ward D."/>
            <person name="Earl A."/>
            <person name="Feldgarden M."/>
            <person name="Young S.K."/>
            <person name="Gargeya S."/>
            <person name="Zeng Q."/>
            <person name="Alvarado L."/>
            <person name="Berlin A."/>
            <person name="Bochicchio J."/>
            <person name="Chapman S.B."/>
            <person name="Chen Z."/>
            <person name="Freedman E."/>
            <person name="Gellesch M."/>
            <person name="Goldberg J."/>
            <person name="Griggs A."/>
            <person name="Gujja S."/>
            <person name="Heilman E."/>
            <person name="Heiman D."/>
            <person name="Howarth C."/>
            <person name="Mehta T."/>
            <person name="Neiman D."/>
            <person name="Pearson M."/>
            <person name="Roberts A."/>
            <person name="Saif S."/>
            <person name="Shea T."/>
            <person name="Shenoy N."/>
            <person name="Sisk P."/>
            <person name="Stolte C."/>
            <person name="Sykes S."/>
            <person name="White J."/>
            <person name="Yandava C."/>
            <person name="Izard J."/>
            <person name="Blanton J.M."/>
            <person name="Baranova O.V."/>
            <person name="Tanner A.C."/>
            <person name="Dewhirst F.E."/>
            <person name="Haas B."/>
            <person name="Nusbaum C."/>
            <person name="Birren B."/>
        </authorList>
    </citation>
    <scope>NUCLEOTIDE SEQUENCE [LARGE SCALE GENOMIC DNA]</scope>
    <source>
        <strain evidence="2">ATCC 35896 / D40 B5</strain>
    </source>
</reference>
<protein>
    <submittedName>
        <fullName evidence="1">Uncharacterized protein</fullName>
    </submittedName>
</protein>
<name>D6GU16_FILAD</name>
<dbReference type="Proteomes" id="UP000007468">
    <property type="component" value="Chromosome"/>
</dbReference>
<gene>
    <name evidence="1" type="ordered locus">HMPREF0389_01606</name>
</gene>
<keyword evidence="2" id="KW-1185">Reference proteome</keyword>
<sequence length="82" mass="8987">MTIQSITPFLNYPKKFTDVSCQDKGQEHTVNGSDAMKKGRNGFIEVFPVEGLGTSFGIVVNHCNRKSIVDNDGVQTNNGIKI</sequence>
<proteinExistence type="predicted"/>
<dbReference type="STRING" id="546269.HMPREF0389_01606"/>
<dbReference type="EMBL" id="CP002390">
    <property type="protein sequence ID" value="EFE27687.1"/>
    <property type="molecule type" value="Genomic_DNA"/>
</dbReference>
<accession>D6GU16</accession>
<evidence type="ECO:0000313" key="2">
    <source>
        <dbReference type="Proteomes" id="UP000007468"/>
    </source>
</evidence>
<dbReference type="AlphaFoldDB" id="D6GU16"/>
<organism evidence="1 2">
    <name type="scientific">Filifactor alocis (strain ATCC 35896 / CCUG 47790 / D40 B5)</name>
    <name type="common">Fusobacterium alocis</name>
    <dbReference type="NCBI Taxonomy" id="546269"/>
    <lineage>
        <taxon>Bacteria</taxon>
        <taxon>Bacillati</taxon>
        <taxon>Bacillota</taxon>
        <taxon>Clostridia</taxon>
        <taxon>Peptostreptococcales</taxon>
        <taxon>Filifactoraceae</taxon>
        <taxon>Filifactor</taxon>
    </lineage>
</organism>
<evidence type="ECO:0000313" key="1">
    <source>
        <dbReference type="EMBL" id="EFE27687.1"/>
    </source>
</evidence>
<dbReference type="KEGG" id="faa:HMPREF0389_01606"/>